<keyword evidence="3" id="KW-0812">Transmembrane</keyword>
<accession>A0A409VUP2</accession>
<dbReference type="STRING" id="181874.A0A409VUP2"/>
<dbReference type="OrthoDB" id="3222020at2759"/>
<proteinExistence type="predicted"/>
<dbReference type="InParanoid" id="A0A409VUP2"/>
<protein>
    <recommendedName>
        <fullName evidence="6">EF-hand domain-containing protein</fullName>
    </recommendedName>
</protein>
<feature type="region of interest" description="Disordered" evidence="2">
    <location>
        <begin position="1091"/>
        <end position="1170"/>
    </location>
</feature>
<feature type="coiled-coil region" evidence="1">
    <location>
        <begin position="994"/>
        <end position="1028"/>
    </location>
</feature>
<comment type="caution">
    <text evidence="4">The sequence shown here is derived from an EMBL/GenBank/DDBJ whole genome shotgun (WGS) entry which is preliminary data.</text>
</comment>
<evidence type="ECO:0000256" key="3">
    <source>
        <dbReference type="SAM" id="Phobius"/>
    </source>
</evidence>
<feature type="compositionally biased region" description="Acidic residues" evidence="2">
    <location>
        <begin position="1132"/>
        <end position="1142"/>
    </location>
</feature>
<feature type="transmembrane region" description="Helical" evidence="3">
    <location>
        <begin position="36"/>
        <end position="59"/>
    </location>
</feature>
<dbReference type="EMBL" id="NHTK01005969">
    <property type="protein sequence ID" value="PPQ69974.1"/>
    <property type="molecule type" value="Genomic_DNA"/>
</dbReference>
<evidence type="ECO:0000256" key="1">
    <source>
        <dbReference type="SAM" id="Coils"/>
    </source>
</evidence>
<evidence type="ECO:0008006" key="6">
    <source>
        <dbReference type="Google" id="ProtNLM"/>
    </source>
</evidence>
<feature type="compositionally biased region" description="Polar residues" evidence="2">
    <location>
        <begin position="1"/>
        <end position="17"/>
    </location>
</feature>
<keyword evidence="3" id="KW-0472">Membrane</keyword>
<keyword evidence="5" id="KW-1185">Reference proteome</keyword>
<evidence type="ECO:0000256" key="2">
    <source>
        <dbReference type="SAM" id="MobiDB-lite"/>
    </source>
</evidence>
<dbReference type="Proteomes" id="UP000284842">
    <property type="component" value="Unassembled WGS sequence"/>
</dbReference>
<reference evidence="4 5" key="1">
    <citation type="journal article" date="2018" name="Evol. Lett.">
        <title>Horizontal gene cluster transfer increased hallucinogenic mushroom diversity.</title>
        <authorList>
            <person name="Reynolds H.T."/>
            <person name="Vijayakumar V."/>
            <person name="Gluck-Thaler E."/>
            <person name="Korotkin H.B."/>
            <person name="Matheny P.B."/>
            <person name="Slot J.C."/>
        </authorList>
    </citation>
    <scope>NUCLEOTIDE SEQUENCE [LARGE SCALE GENOMIC DNA]</scope>
    <source>
        <strain evidence="4 5">2629</strain>
    </source>
</reference>
<organism evidence="4 5">
    <name type="scientific">Panaeolus cyanescens</name>
    <dbReference type="NCBI Taxonomy" id="181874"/>
    <lineage>
        <taxon>Eukaryota</taxon>
        <taxon>Fungi</taxon>
        <taxon>Dikarya</taxon>
        <taxon>Basidiomycota</taxon>
        <taxon>Agaricomycotina</taxon>
        <taxon>Agaricomycetes</taxon>
        <taxon>Agaricomycetidae</taxon>
        <taxon>Agaricales</taxon>
        <taxon>Agaricineae</taxon>
        <taxon>Galeropsidaceae</taxon>
        <taxon>Panaeolus</taxon>
    </lineage>
</organism>
<feature type="region of interest" description="Disordered" evidence="2">
    <location>
        <begin position="1040"/>
        <end position="1070"/>
    </location>
</feature>
<feature type="region of interest" description="Disordered" evidence="2">
    <location>
        <begin position="1"/>
        <end position="30"/>
    </location>
</feature>
<feature type="compositionally biased region" description="Polar residues" evidence="2">
    <location>
        <begin position="1091"/>
        <end position="1111"/>
    </location>
</feature>
<sequence>MVDNILSSSSDFPTPISTGDVDNAVSTDSEKRRSNAGAIAGGVIGGLAALGILIGLVLWRRRTTSAETHIEAYWNEKDPPLATTAESPPVERRSESSDISAVGSLAVFSSKTREEYKEWEKRHADMVKTPPTEGKQYLTHALNLVRLFEGLGELHPIAKAVVVTFKSVLLFEKDRKENNARVQSVLLAQTDMMHVFIELVMFTDNPTELERLNKLRVADGEEEIPDVDTDALADLGRRIERDIKDCGNSFDTYYSERKLVKFFKSDEWKQRMNAYVQTFTDHKIHIQTLLAFQTQRGIHDLSSKLQVLLDTLFKPGDDEQNLVTQARTLGHPRVWLRDDTRIERLLTITNDATFNRPVLAASGDHTATAENEGRKKAIIQEVREELTTPLQDLCQRNFPFFEQKLDFHTEQLKEAISASAQTVIRALQGPYDRLNHEDLRELWKEMNWIFCVDNRQFLFALQEYYLDRFVKYQRNSSEPIEGTEVALANDGEARETRKHPDAWTLFYLGRYADRILDAIDKDNSGLIRISEANDFTIGMPASWSLPQWCTYHAIGWLYENRIYQLRIRKLFIKLCEAQVHAHPLNRQFMSRILDYLTSSYLLLSTRPSGVEQSPPPELVELVKSKIVDQDKRYRKSLAYFQKLGINASSISLVFRDQEVESYILMLITLLLEEYLKIFELCSTEILDAREFLRILMTTDDVMSLVINRIVSLQDELKRNADLTFEGALVNFRGGIFAAYFKNMILDEGLVSEMRSLINVSTHLNDLSLLNGFSPEEIYGTGSPVLHYSTWSQHAESSEGEVDVDDDPPVTWGSETDSVPIPQWEHTDFCHPCWHSGQTHTEGHVPNHPTVRLSLNLPFGLRLWVIALAEYQLSKLTSDIVTFSLKNQSLVKGGETEDDEQSGDVSLITETSLPCKRCGNALNLQSTLYVCVMHDCKDHIICENCVDEEPIDEGDHHEPWHNMLAAKNLLIVLHPNQDPELAHATAQPTKSETHATDTDVRIQKLEERVAALETELRTANNDIKGMIMELLSISKTNNTISTRGPGTAPAATDVHSAGPVSDYGTPRHSDELSEELVVSGFGSSAMVPTRGVSYTQSTDQSPSPTGYSQHAPSATYHPPLHPPGSGNSQYQDEYADDDEEEEPSGQYGGNYYPYLQGPPPDTSRGPYYDED</sequence>
<evidence type="ECO:0000313" key="4">
    <source>
        <dbReference type="EMBL" id="PPQ69974.1"/>
    </source>
</evidence>
<keyword evidence="1" id="KW-0175">Coiled coil</keyword>
<name>A0A409VUP2_9AGAR</name>
<gene>
    <name evidence="4" type="ORF">CVT24_003678</name>
</gene>
<dbReference type="AlphaFoldDB" id="A0A409VUP2"/>
<evidence type="ECO:0000313" key="5">
    <source>
        <dbReference type="Proteomes" id="UP000284842"/>
    </source>
</evidence>
<keyword evidence="3" id="KW-1133">Transmembrane helix</keyword>